<dbReference type="SUPFAM" id="SSF48403">
    <property type="entry name" value="Ankyrin repeat"/>
    <property type="match status" value="1"/>
</dbReference>
<dbReference type="OrthoDB" id="341259at2759"/>
<evidence type="ECO:0000256" key="5">
    <source>
        <dbReference type="ARBA" id="ARBA00022843"/>
    </source>
</evidence>
<dbReference type="Pfam" id="PF03167">
    <property type="entry name" value="UDG"/>
    <property type="match status" value="1"/>
</dbReference>
<comment type="catalytic activity">
    <reaction evidence="12">
        <text>Hydrolyzes mismatched double-stranded DNA and polynucleotides, releasing free thymine.</text>
        <dbReference type="EC" id="3.2.2.29"/>
    </reaction>
</comment>
<dbReference type="GO" id="GO:0003677">
    <property type="term" value="F:DNA binding"/>
    <property type="evidence" value="ECO:0007669"/>
    <property type="project" value="UniProtKB-ARBA"/>
</dbReference>
<evidence type="ECO:0000256" key="6">
    <source>
        <dbReference type="ARBA" id="ARBA00022853"/>
    </source>
</evidence>
<dbReference type="GO" id="GO:0005654">
    <property type="term" value="C:nucleoplasm"/>
    <property type="evidence" value="ECO:0007669"/>
    <property type="project" value="UniProtKB-ARBA"/>
</dbReference>
<evidence type="ECO:0000256" key="2">
    <source>
        <dbReference type="ARBA" id="ARBA00022499"/>
    </source>
</evidence>
<feature type="repeat" description="ANK" evidence="18">
    <location>
        <begin position="293"/>
        <end position="325"/>
    </location>
</feature>
<keyword evidence="9" id="KW-0804">Transcription</keyword>
<dbReference type="GO" id="GO:0006285">
    <property type="term" value="P:base-excision repair, AP site formation"/>
    <property type="evidence" value="ECO:0007669"/>
    <property type="project" value="InterPro"/>
</dbReference>
<evidence type="ECO:0000256" key="18">
    <source>
        <dbReference type="PROSITE-ProRule" id="PRU00023"/>
    </source>
</evidence>
<evidence type="ECO:0000256" key="17">
    <source>
        <dbReference type="ARBA" id="ARBA00083221"/>
    </source>
</evidence>
<keyword evidence="3" id="KW-0227">DNA damage</keyword>
<evidence type="ECO:0000256" key="7">
    <source>
        <dbReference type="ARBA" id="ARBA00023015"/>
    </source>
</evidence>
<dbReference type="Gene3D" id="1.25.40.20">
    <property type="entry name" value="Ankyrin repeat-containing domain"/>
    <property type="match status" value="1"/>
</dbReference>
<keyword evidence="11" id="KW-0539">Nucleus</keyword>
<keyword evidence="5" id="KW-0832">Ubl conjugation</keyword>
<dbReference type="Proteomes" id="UP000253551">
    <property type="component" value="Unassembled WGS sequence"/>
</dbReference>
<keyword evidence="10" id="KW-0234">DNA repair</keyword>
<evidence type="ECO:0000256" key="8">
    <source>
        <dbReference type="ARBA" id="ARBA00023159"/>
    </source>
</evidence>
<evidence type="ECO:0000256" key="13">
    <source>
        <dbReference type="ARBA" id="ARBA00061261"/>
    </source>
</evidence>
<dbReference type="GO" id="GO:0032183">
    <property type="term" value="F:SUMO binding"/>
    <property type="evidence" value="ECO:0007669"/>
    <property type="project" value="UniProtKB-ARBA"/>
</dbReference>
<dbReference type="PROSITE" id="PS50297">
    <property type="entry name" value="ANK_REP_REGION"/>
    <property type="match status" value="2"/>
</dbReference>
<dbReference type="InterPro" id="IPR002110">
    <property type="entry name" value="Ankyrin_rpt"/>
</dbReference>
<name>A0A367K7G1_RHIST</name>
<evidence type="ECO:0000256" key="16">
    <source>
        <dbReference type="ARBA" id="ARBA00071248"/>
    </source>
</evidence>
<keyword evidence="18" id="KW-0040">ANK repeat</keyword>
<dbReference type="SMART" id="SM00248">
    <property type="entry name" value="ANK"/>
    <property type="match status" value="3"/>
</dbReference>
<keyword evidence="4" id="KW-0378">Hydrolase</keyword>
<proteinExistence type="inferred from homology"/>
<evidence type="ECO:0000256" key="1">
    <source>
        <dbReference type="ARBA" id="ARBA00004123"/>
    </source>
</evidence>
<dbReference type="EC" id="3.2.2.29" evidence="15"/>
<dbReference type="GO" id="GO:0040029">
    <property type="term" value="P:epigenetic regulation of gene expression"/>
    <property type="evidence" value="ECO:0007669"/>
    <property type="project" value="UniProtKB-ARBA"/>
</dbReference>
<evidence type="ECO:0000256" key="19">
    <source>
        <dbReference type="SAM" id="MobiDB-lite"/>
    </source>
</evidence>
<dbReference type="SUPFAM" id="SSF52141">
    <property type="entry name" value="Uracil-DNA glycosylase-like"/>
    <property type="match status" value="1"/>
</dbReference>
<feature type="region of interest" description="Disordered" evidence="19">
    <location>
        <begin position="1"/>
        <end position="20"/>
    </location>
</feature>
<feature type="domain" description="Uracil-DNA glycosylase-like" evidence="20">
    <location>
        <begin position="36"/>
        <end position="185"/>
    </location>
</feature>
<gene>
    <name evidence="21" type="ORF">CU098_007189</name>
</gene>
<keyword evidence="8" id="KW-0010">Activator</keyword>
<evidence type="ECO:0000313" key="22">
    <source>
        <dbReference type="Proteomes" id="UP000253551"/>
    </source>
</evidence>
<dbReference type="FunFam" id="3.40.470.10:FF:000002">
    <property type="entry name" value="G/T mismatch-specific thymine DNA glycosylase"/>
    <property type="match status" value="1"/>
</dbReference>
<dbReference type="Gene3D" id="3.40.470.10">
    <property type="entry name" value="Uracil-DNA glycosylase-like domain"/>
    <property type="match status" value="1"/>
</dbReference>
<dbReference type="InterPro" id="IPR036770">
    <property type="entry name" value="Ankyrin_rpt-contain_sf"/>
</dbReference>
<keyword evidence="6" id="KW-0156">Chromatin regulator</keyword>
<dbReference type="EMBL" id="PJQM01002107">
    <property type="protein sequence ID" value="RCH98096.1"/>
    <property type="molecule type" value="Genomic_DNA"/>
</dbReference>
<dbReference type="InterPro" id="IPR005122">
    <property type="entry name" value="Uracil-DNA_glycosylase-like"/>
</dbReference>
<comment type="similarity">
    <text evidence="13">Belongs to the uracil-DNA glycosylase (UDG) superfamily. TDG/mug family.</text>
</comment>
<comment type="subunit">
    <text evidence="14">Homodimer. Interacts with AICDA and GADD45A.</text>
</comment>
<feature type="repeat" description="ANK" evidence="18">
    <location>
        <begin position="258"/>
        <end position="290"/>
    </location>
</feature>
<comment type="caution">
    <text evidence="21">The sequence shown here is derived from an EMBL/GenBank/DDBJ whole genome shotgun (WGS) entry which is preliminary data.</text>
</comment>
<comment type="subcellular location">
    <subcellularLocation>
        <location evidence="1">Nucleus</location>
    </subcellularLocation>
</comment>
<dbReference type="InterPro" id="IPR036895">
    <property type="entry name" value="Uracil-DNA_glycosylase-like_sf"/>
</dbReference>
<evidence type="ECO:0000256" key="10">
    <source>
        <dbReference type="ARBA" id="ARBA00023204"/>
    </source>
</evidence>
<evidence type="ECO:0000256" key="3">
    <source>
        <dbReference type="ARBA" id="ARBA00022763"/>
    </source>
</evidence>
<evidence type="ECO:0000313" key="21">
    <source>
        <dbReference type="EMBL" id="RCH98096.1"/>
    </source>
</evidence>
<evidence type="ECO:0000256" key="11">
    <source>
        <dbReference type="ARBA" id="ARBA00023242"/>
    </source>
</evidence>
<dbReference type="CDD" id="cd10028">
    <property type="entry name" value="UDG-F2_TDG_MUG"/>
    <property type="match status" value="1"/>
</dbReference>
<dbReference type="GO" id="GO:0004844">
    <property type="term" value="F:uracil DNA N-glycosylase activity"/>
    <property type="evidence" value="ECO:0007669"/>
    <property type="project" value="TreeGrafter"/>
</dbReference>
<dbReference type="PANTHER" id="PTHR12159">
    <property type="entry name" value="G/T AND G/U MISMATCH-SPECIFIC DNA GLYCOSYLASE"/>
    <property type="match status" value="1"/>
</dbReference>
<organism evidence="21 22">
    <name type="scientific">Rhizopus stolonifer</name>
    <name type="common">Rhizopus nigricans</name>
    <dbReference type="NCBI Taxonomy" id="4846"/>
    <lineage>
        <taxon>Eukaryota</taxon>
        <taxon>Fungi</taxon>
        <taxon>Fungi incertae sedis</taxon>
        <taxon>Mucoromycota</taxon>
        <taxon>Mucoromycotina</taxon>
        <taxon>Mucoromycetes</taxon>
        <taxon>Mucorales</taxon>
        <taxon>Mucorineae</taxon>
        <taxon>Rhizopodaceae</taxon>
        <taxon>Rhizopus</taxon>
    </lineage>
</organism>
<evidence type="ECO:0000256" key="4">
    <source>
        <dbReference type="ARBA" id="ARBA00022801"/>
    </source>
</evidence>
<keyword evidence="2" id="KW-1017">Isopeptide bond</keyword>
<dbReference type="GO" id="GO:0141016">
    <property type="term" value="F:G/T mismatch-specific thymine-DNA glycosylase activity"/>
    <property type="evidence" value="ECO:0007669"/>
    <property type="project" value="UniProtKB-EC"/>
</dbReference>
<evidence type="ECO:0000256" key="14">
    <source>
        <dbReference type="ARBA" id="ARBA00064519"/>
    </source>
</evidence>
<dbReference type="PROSITE" id="PS50088">
    <property type="entry name" value="ANK_REPEAT"/>
    <property type="match status" value="2"/>
</dbReference>
<dbReference type="InterPro" id="IPR015637">
    <property type="entry name" value="MUG/TDG"/>
</dbReference>
<keyword evidence="22" id="KW-1185">Reference proteome</keyword>
<dbReference type="Pfam" id="PF12796">
    <property type="entry name" value="Ank_2"/>
    <property type="match status" value="1"/>
</dbReference>
<evidence type="ECO:0000259" key="20">
    <source>
        <dbReference type="Pfam" id="PF03167"/>
    </source>
</evidence>
<keyword evidence="7" id="KW-0805">Transcription regulation</keyword>
<dbReference type="AlphaFoldDB" id="A0A367K7G1"/>
<evidence type="ECO:0000256" key="15">
    <source>
        <dbReference type="ARBA" id="ARBA00066769"/>
    </source>
</evidence>
<reference evidence="21 22" key="1">
    <citation type="journal article" date="2018" name="G3 (Bethesda)">
        <title>Phylogenetic and Phylogenomic Definition of Rhizopus Species.</title>
        <authorList>
            <person name="Gryganskyi A.P."/>
            <person name="Golan J."/>
            <person name="Dolatabadi S."/>
            <person name="Mondo S."/>
            <person name="Robb S."/>
            <person name="Idnurm A."/>
            <person name="Muszewska A."/>
            <person name="Steczkiewicz K."/>
            <person name="Masonjones S."/>
            <person name="Liao H.L."/>
            <person name="Gajdeczka M.T."/>
            <person name="Anike F."/>
            <person name="Vuek A."/>
            <person name="Anishchenko I.M."/>
            <person name="Voigt K."/>
            <person name="de Hoog G.S."/>
            <person name="Smith M.E."/>
            <person name="Heitman J."/>
            <person name="Vilgalys R."/>
            <person name="Stajich J.E."/>
        </authorList>
    </citation>
    <scope>NUCLEOTIDE SEQUENCE [LARGE SCALE GENOMIC DNA]</scope>
    <source>
        <strain evidence="21 22">LSU 92-RS-03</strain>
    </source>
</reference>
<accession>A0A367K7G1</accession>
<sequence length="423" mass="47102">MSKRKRQAKTTSPYFGTKKPKPENAIEEFPLVSDIIEDDLKVLFVGINPGLMSSTRGHHYAGPTNHFWPCLSESGLVDEKVTFKDDIDMPARYRLGFTNLTARPSRKASDLTLAEQQEGIPILNEKIRKYRPRIACFVGKGIYEIYARKKCDVMGVQSYSISWDSGKGETIIFVMPSTSGLVTSYLRPAKLKITPHTISKNETNHKKTTSTRLKDVFINSKEREELMTACSKGDLPKVTYLLEQKKAGLNPDLIRDSKLRTPLLVACAAGQAAVVRQLVRWGADVNNPTGDIIGNKPLDLAVISNDVDTVLALLEAGAKIRNHAGSTDMQTRLRAATRTPLDLANSRLDLLIHQSKSTGSVNQATMDQVLKIIELLKHFLPNDTVQLDELTSQLSSIDIDKKQDQDVFIMQSLKDVISKIKIE</sequence>
<dbReference type="STRING" id="4846.A0A367K7G1"/>
<evidence type="ECO:0000256" key="12">
    <source>
        <dbReference type="ARBA" id="ARBA00052915"/>
    </source>
</evidence>
<evidence type="ECO:0000256" key="9">
    <source>
        <dbReference type="ARBA" id="ARBA00023163"/>
    </source>
</evidence>
<dbReference type="PANTHER" id="PTHR12159:SF9">
    <property type="entry name" value="G_T MISMATCH-SPECIFIC THYMINE DNA GLYCOSYLASE"/>
    <property type="match status" value="1"/>
</dbReference>
<protein>
    <recommendedName>
        <fullName evidence="16">G/T mismatch-specific thymine DNA glycosylase</fullName>
        <ecNumber evidence="15">3.2.2.29</ecNumber>
    </recommendedName>
    <alternativeName>
        <fullName evidence="17">Thymine-DNA glycosylase</fullName>
    </alternativeName>
</protein>